<gene>
    <name evidence="1" type="primary">Acey_s0304.g1922</name>
    <name evidence="1" type="ORF">Y032_0304g1922</name>
</gene>
<evidence type="ECO:0000313" key="2">
    <source>
        <dbReference type="Proteomes" id="UP000024635"/>
    </source>
</evidence>
<accession>A0A016S3B5</accession>
<name>A0A016S3B5_9BILA</name>
<sequence length="77" mass="8672">MKKVKRSPNWGEKYLEIAFGRLATTIPALRRGCAASLSRPWMGQRHERAVYNYCCAVIEGSCNTYSMWNITASVAVT</sequence>
<evidence type="ECO:0000313" key="1">
    <source>
        <dbReference type="EMBL" id="EYB85113.1"/>
    </source>
</evidence>
<dbReference type="EMBL" id="JARK01001640">
    <property type="protein sequence ID" value="EYB85113.1"/>
    <property type="molecule type" value="Genomic_DNA"/>
</dbReference>
<protein>
    <submittedName>
        <fullName evidence="1">Uncharacterized protein</fullName>
    </submittedName>
</protein>
<organism evidence="1 2">
    <name type="scientific">Ancylostoma ceylanicum</name>
    <dbReference type="NCBI Taxonomy" id="53326"/>
    <lineage>
        <taxon>Eukaryota</taxon>
        <taxon>Metazoa</taxon>
        <taxon>Ecdysozoa</taxon>
        <taxon>Nematoda</taxon>
        <taxon>Chromadorea</taxon>
        <taxon>Rhabditida</taxon>
        <taxon>Rhabditina</taxon>
        <taxon>Rhabditomorpha</taxon>
        <taxon>Strongyloidea</taxon>
        <taxon>Ancylostomatidae</taxon>
        <taxon>Ancylostomatinae</taxon>
        <taxon>Ancylostoma</taxon>
    </lineage>
</organism>
<reference evidence="2" key="1">
    <citation type="journal article" date="2015" name="Nat. Genet.">
        <title>The genome and transcriptome of the zoonotic hookworm Ancylostoma ceylanicum identify infection-specific gene families.</title>
        <authorList>
            <person name="Schwarz E.M."/>
            <person name="Hu Y."/>
            <person name="Antoshechkin I."/>
            <person name="Miller M.M."/>
            <person name="Sternberg P.W."/>
            <person name="Aroian R.V."/>
        </authorList>
    </citation>
    <scope>NUCLEOTIDE SEQUENCE</scope>
    <source>
        <strain evidence="2">HY135</strain>
    </source>
</reference>
<keyword evidence="2" id="KW-1185">Reference proteome</keyword>
<comment type="caution">
    <text evidence="1">The sequence shown here is derived from an EMBL/GenBank/DDBJ whole genome shotgun (WGS) entry which is preliminary data.</text>
</comment>
<dbReference type="Proteomes" id="UP000024635">
    <property type="component" value="Unassembled WGS sequence"/>
</dbReference>
<proteinExistence type="predicted"/>
<dbReference type="AlphaFoldDB" id="A0A016S3B5"/>